<reference evidence="1" key="1">
    <citation type="journal article" date="2023" name="Plant J.">
        <title>Genome sequences and population genomics provide insights into the demographic history, inbreeding, and mutation load of two 'living fossil' tree species of Dipteronia.</title>
        <authorList>
            <person name="Feng Y."/>
            <person name="Comes H.P."/>
            <person name="Chen J."/>
            <person name="Zhu S."/>
            <person name="Lu R."/>
            <person name="Zhang X."/>
            <person name="Li P."/>
            <person name="Qiu J."/>
            <person name="Olsen K.M."/>
            <person name="Qiu Y."/>
        </authorList>
    </citation>
    <scope>NUCLEOTIDE SEQUENCE</scope>
    <source>
        <strain evidence="1">KIB01</strain>
    </source>
</reference>
<gene>
    <name evidence="1" type="ORF">Ddye_026543</name>
</gene>
<organism evidence="1 2">
    <name type="scientific">Dipteronia dyeriana</name>
    <dbReference type="NCBI Taxonomy" id="168575"/>
    <lineage>
        <taxon>Eukaryota</taxon>
        <taxon>Viridiplantae</taxon>
        <taxon>Streptophyta</taxon>
        <taxon>Embryophyta</taxon>
        <taxon>Tracheophyta</taxon>
        <taxon>Spermatophyta</taxon>
        <taxon>Magnoliopsida</taxon>
        <taxon>eudicotyledons</taxon>
        <taxon>Gunneridae</taxon>
        <taxon>Pentapetalae</taxon>
        <taxon>rosids</taxon>
        <taxon>malvids</taxon>
        <taxon>Sapindales</taxon>
        <taxon>Sapindaceae</taxon>
        <taxon>Hippocastanoideae</taxon>
        <taxon>Acereae</taxon>
        <taxon>Dipteronia</taxon>
    </lineage>
</organism>
<dbReference type="AlphaFoldDB" id="A0AAD9WQK5"/>
<keyword evidence="2" id="KW-1185">Reference proteome</keyword>
<dbReference type="EMBL" id="JANJYI010000008">
    <property type="protein sequence ID" value="KAK2638748.1"/>
    <property type="molecule type" value="Genomic_DNA"/>
</dbReference>
<name>A0AAD9WQK5_9ROSI</name>
<comment type="caution">
    <text evidence="1">The sequence shown here is derived from an EMBL/GenBank/DDBJ whole genome shotgun (WGS) entry which is preliminary data.</text>
</comment>
<accession>A0AAD9WQK5</accession>
<dbReference type="Proteomes" id="UP001280121">
    <property type="component" value="Unassembled WGS sequence"/>
</dbReference>
<sequence length="108" mass="12629">MVDREMEIILQVTLLTENLYQLRVFALWRDQDVNRITEFPSKKGLHNLLEEGEQFVRLGDLLFGMKGVNHLGFIYYTDVAICFKRLGLCDNQLQGFHSILISQVILRE</sequence>
<evidence type="ECO:0000313" key="1">
    <source>
        <dbReference type="EMBL" id="KAK2638748.1"/>
    </source>
</evidence>
<evidence type="ECO:0000313" key="2">
    <source>
        <dbReference type="Proteomes" id="UP001280121"/>
    </source>
</evidence>
<protein>
    <submittedName>
        <fullName evidence="1">Uncharacterized protein</fullName>
    </submittedName>
</protein>
<proteinExistence type="predicted"/>